<gene>
    <name evidence="2" type="ORF">HAX54_012806</name>
</gene>
<sequence>PATPASTNTVFVESSPSLSFHPVVPIRSSVTPGSRPPALSVVSDPGSQARNGHGQSQIPVSDSPSLFASSTILIRSFLIIR</sequence>
<comment type="caution">
    <text evidence="2">The sequence shown here is derived from an EMBL/GenBank/DDBJ whole genome shotgun (WGS) entry which is preliminary data.</text>
</comment>
<accession>A0ABS8YAQ5</accession>
<protein>
    <submittedName>
        <fullName evidence="2">Uncharacterized protein</fullName>
    </submittedName>
</protein>
<organism evidence="2 3">
    <name type="scientific">Datura stramonium</name>
    <name type="common">Jimsonweed</name>
    <name type="synonym">Common thornapple</name>
    <dbReference type="NCBI Taxonomy" id="4076"/>
    <lineage>
        <taxon>Eukaryota</taxon>
        <taxon>Viridiplantae</taxon>
        <taxon>Streptophyta</taxon>
        <taxon>Embryophyta</taxon>
        <taxon>Tracheophyta</taxon>
        <taxon>Spermatophyta</taxon>
        <taxon>Magnoliopsida</taxon>
        <taxon>eudicotyledons</taxon>
        <taxon>Gunneridae</taxon>
        <taxon>Pentapetalae</taxon>
        <taxon>asterids</taxon>
        <taxon>lamiids</taxon>
        <taxon>Solanales</taxon>
        <taxon>Solanaceae</taxon>
        <taxon>Solanoideae</taxon>
        <taxon>Datureae</taxon>
        <taxon>Datura</taxon>
    </lineage>
</organism>
<dbReference type="EMBL" id="JACEIK010175087">
    <property type="protein sequence ID" value="MCE5167605.1"/>
    <property type="molecule type" value="Genomic_DNA"/>
</dbReference>
<proteinExistence type="predicted"/>
<keyword evidence="3" id="KW-1185">Reference proteome</keyword>
<evidence type="ECO:0000313" key="3">
    <source>
        <dbReference type="Proteomes" id="UP000823775"/>
    </source>
</evidence>
<feature type="compositionally biased region" description="Polar residues" evidence="1">
    <location>
        <begin position="45"/>
        <end position="62"/>
    </location>
</feature>
<evidence type="ECO:0000313" key="2">
    <source>
        <dbReference type="EMBL" id="MCE5167605.1"/>
    </source>
</evidence>
<evidence type="ECO:0000256" key="1">
    <source>
        <dbReference type="SAM" id="MobiDB-lite"/>
    </source>
</evidence>
<feature type="region of interest" description="Disordered" evidence="1">
    <location>
        <begin position="29"/>
        <end position="62"/>
    </location>
</feature>
<reference evidence="2 3" key="1">
    <citation type="journal article" date="2021" name="BMC Genomics">
        <title>Datura genome reveals duplications of psychoactive alkaloid biosynthetic genes and high mutation rate following tissue culture.</title>
        <authorList>
            <person name="Rajewski A."/>
            <person name="Carter-House D."/>
            <person name="Stajich J."/>
            <person name="Litt A."/>
        </authorList>
    </citation>
    <scope>NUCLEOTIDE SEQUENCE [LARGE SCALE GENOMIC DNA]</scope>
    <source>
        <strain evidence="2">AR-01</strain>
    </source>
</reference>
<feature type="non-terminal residue" evidence="2">
    <location>
        <position position="1"/>
    </location>
</feature>
<dbReference type="Proteomes" id="UP000823775">
    <property type="component" value="Unassembled WGS sequence"/>
</dbReference>
<name>A0ABS8YAQ5_DATST</name>